<sequence>MPQCHPRISTRPPRKCRISSRSHLSTSPASSSPPHSSTTPCPRTTHPYSEASKPLSDLEETNEDSKFPIVSIRPPLRPHLRCRPRGVSYIFGVNGKT</sequence>
<reference evidence="2" key="2">
    <citation type="journal article" date="2015" name="Data Brief">
        <title>Shoot transcriptome of the giant reed, Arundo donax.</title>
        <authorList>
            <person name="Barrero R.A."/>
            <person name="Guerrero F.D."/>
            <person name="Moolhuijzen P."/>
            <person name="Goolsby J.A."/>
            <person name="Tidwell J."/>
            <person name="Bellgard S.E."/>
            <person name="Bellgard M.I."/>
        </authorList>
    </citation>
    <scope>NUCLEOTIDE SEQUENCE</scope>
    <source>
        <tissue evidence="2">Shoot tissue taken approximately 20 cm above the soil surface</tissue>
    </source>
</reference>
<name>A0A0A9C5X6_ARUDO</name>
<proteinExistence type="predicted"/>
<protein>
    <submittedName>
        <fullName evidence="2">Uncharacterized protein</fullName>
    </submittedName>
</protein>
<reference evidence="2" key="1">
    <citation type="submission" date="2014-09" db="EMBL/GenBank/DDBJ databases">
        <authorList>
            <person name="Magalhaes I.L.F."/>
            <person name="Oliveira U."/>
            <person name="Santos F.R."/>
            <person name="Vidigal T.H.D.A."/>
            <person name="Brescovit A.D."/>
            <person name="Santos A.J."/>
        </authorList>
    </citation>
    <scope>NUCLEOTIDE SEQUENCE</scope>
    <source>
        <tissue evidence="2">Shoot tissue taken approximately 20 cm above the soil surface</tissue>
    </source>
</reference>
<dbReference type="EMBL" id="GBRH01228027">
    <property type="protein sequence ID" value="JAD69868.1"/>
    <property type="molecule type" value="Transcribed_RNA"/>
</dbReference>
<feature type="compositionally biased region" description="Low complexity" evidence="1">
    <location>
        <begin position="21"/>
        <end position="47"/>
    </location>
</feature>
<organism evidence="2">
    <name type="scientific">Arundo donax</name>
    <name type="common">Giant reed</name>
    <name type="synonym">Donax arundinaceus</name>
    <dbReference type="NCBI Taxonomy" id="35708"/>
    <lineage>
        <taxon>Eukaryota</taxon>
        <taxon>Viridiplantae</taxon>
        <taxon>Streptophyta</taxon>
        <taxon>Embryophyta</taxon>
        <taxon>Tracheophyta</taxon>
        <taxon>Spermatophyta</taxon>
        <taxon>Magnoliopsida</taxon>
        <taxon>Liliopsida</taxon>
        <taxon>Poales</taxon>
        <taxon>Poaceae</taxon>
        <taxon>PACMAD clade</taxon>
        <taxon>Arundinoideae</taxon>
        <taxon>Arundineae</taxon>
        <taxon>Arundo</taxon>
    </lineage>
</organism>
<evidence type="ECO:0000313" key="2">
    <source>
        <dbReference type="EMBL" id="JAD69868.1"/>
    </source>
</evidence>
<evidence type="ECO:0000256" key="1">
    <source>
        <dbReference type="SAM" id="MobiDB-lite"/>
    </source>
</evidence>
<accession>A0A0A9C5X6</accession>
<dbReference type="AlphaFoldDB" id="A0A0A9C5X6"/>
<feature type="region of interest" description="Disordered" evidence="1">
    <location>
        <begin position="1"/>
        <end position="70"/>
    </location>
</feature>